<dbReference type="InterPro" id="IPR014975">
    <property type="entry name" value="DUF1836"/>
</dbReference>
<comment type="caution">
    <text evidence="1">The sequence shown here is derived from an EMBL/GenBank/DDBJ whole genome shotgun (WGS) entry which is preliminary data.</text>
</comment>
<dbReference type="Pfam" id="PF08876">
    <property type="entry name" value="DUF1836"/>
    <property type="match status" value="1"/>
</dbReference>
<sequence>MAVEKSEEKLQQKLSKISLPKYQDLPNLDLYMDQVIDEINQYLIPITKTAITKSMINSYVKKGIVDRPTKKRYSRVQLAKLLVVSILKPILSLDAITQALRIAMKLDSVDNAYDQFVTLFNTELKQIDIPNLSAKQYQSMAIKSLLYKLLVEDLITRNI</sequence>
<accession>A0A0R1S8P5</accession>
<dbReference type="EMBL" id="AZEY01000073">
    <property type="protein sequence ID" value="KRL65212.1"/>
    <property type="molecule type" value="Genomic_DNA"/>
</dbReference>
<dbReference type="Proteomes" id="UP000052013">
    <property type="component" value="Unassembled WGS sequence"/>
</dbReference>
<dbReference type="AlphaFoldDB" id="A0A0R1S8P5"/>
<proteinExistence type="predicted"/>
<reference evidence="1 2" key="1">
    <citation type="journal article" date="2015" name="Genome Announc.">
        <title>Expanding the biotechnology potential of lactobacilli through comparative genomics of 213 strains and associated genera.</title>
        <authorList>
            <person name="Sun Z."/>
            <person name="Harris H.M."/>
            <person name="McCann A."/>
            <person name="Guo C."/>
            <person name="Argimon S."/>
            <person name="Zhang W."/>
            <person name="Yang X."/>
            <person name="Jeffery I.B."/>
            <person name="Cooney J.C."/>
            <person name="Kagawa T.F."/>
            <person name="Liu W."/>
            <person name="Song Y."/>
            <person name="Salvetti E."/>
            <person name="Wrobel A."/>
            <person name="Rasinkangas P."/>
            <person name="Parkhill J."/>
            <person name="Rea M.C."/>
            <person name="O'Sullivan O."/>
            <person name="Ritari J."/>
            <person name="Douillard F.P."/>
            <person name="Paul Ross R."/>
            <person name="Yang R."/>
            <person name="Briner A.E."/>
            <person name="Felis G.E."/>
            <person name="de Vos W.M."/>
            <person name="Barrangou R."/>
            <person name="Klaenhammer T.R."/>
            <person name="Caufield P.W."/>
            <person name="Cui Y."/>
            <person name="Zhang H."/>
            <person name="O'Toole P.W."/>
        </authorList>
    </citation>
    <scope>NUCLEOTIDE SEQUENCE [LARGE SCALE GENOMIC DNA]</scope>
    <source>
        <strain evidence="1 2">DSM 14421</strain>
    </source>
</reference>
<name>A0A0R1S8P5_9LACO</name>
<dbReference type="STRING" id="1423739.FC85_GL000354"/>
<evidence type="ECO:0008006" key="3">
    <source>
        <dbReference type="Google" id="ProtNLM"/>
    </source>
</evidence>
<protein>
    <recommendedName>
        <fullName evidence="3">BS ykrK family protein</fullName>
    </recommendedName>
</protein>
<dbReference type="PATRIC" id="fig|1423739.3.peg.372"/>
<organism evidence="1 2">
    <name type="scientific">Lentilactobacillus diolivorans DSM 14421</name>
    <dbReference type="NCBI Taxonomy" id="1423739"/>
    <lineage>
        <taxon>Bacteria</taxon>
        <taxon>Bacillati</taxon>
        <taxon>Bacillota</taxon>
        <taxon>Bacilli</taxon>
        <taxon>Lactobacillales</taxon>
        <taxon>Lactobacillaceae</taxon>
        <taxon>Lentilactobacillus</taxon>
    </lineage>
</organism>
<dbReference type="PANTHER" id="PTHR40056:SF1">
    <property type="entry name" value="DUF1836 DOMAIN-CONTAINING PROTEIN"/>
    <property type="match status" value="1"/>
</dbReference>
<evidence type="ECO:0000313" key="2">
    <source>
        <dbReference type="Proteomes" id="UP000052013"/>
    </source>
</evidence>
<gene>
    <name evidence="1" type="ORF">FC85_GL000354</name>
</gene>
<dbReference type="PANTHER" id="PTHR40056">
    <property type="entry name" value="HYPOTHETICAL CYTOSOLIC PROTEIN"/>
    <property type="match status" value="1"/>
</dbReference>
<dbReference type="RefSeq" id="WP_057864925.1">
    <property type="nucleotide sequence ID" value="NZ_AZEY01000073.1"/>
</dbReference>
<evidence type="ECO:0000313" key="1">
    <source>
        <dbReference type="EMBL" id="KRL65212.1"/>
    </source>
</evidence>